<dbReference type="InterPro" id="IPR006145">
    <property type="entry name" value="PsdUridine_synth_RsuA/RluA"/>
</dbReference>
<evidence type="ECO:0000256" key="9">
    <source>
        <dbReference type="ARBA" id="ARBA00038945"/>
    </source>
</evidence>
<dbReference type="eggNOG" id="COG0564">
    <property type="taxonomic scope" value="Bacteria"/>
</dbReference>
<keyword evidence="3" id="KW-0819">tRNA processing</keyword>
<feature type="domain" description="Pseudouridine synthase RsuA/RluA-like" evidence="16">
    <location>
        <begin position="20"/>
        <end position="168"/>
    </location>
</feature>
<comment type="catalytic activity">
    <reaction evidence="6">
        <text>uridine(746) in 23S rRNA = pseudouridine(746) in 23S rRNA</text>
        <dbReference type="Rhea" id="RHEA:42548"/>
        <dbReference type="Rhea" id="RHEA-COMP:10109"/>
        <dbReference type="Rhea" id="RHEA-COMP:10110"/>
        <dbReference type="ChEBI" id="CHEBI:65314"/>
        <dbReference type="ChEBI" id="CHEBI:65315"/>
        <dbReference type="EC" id="5.4.99.29"/>
    </reaction>
</comment>
<dbReference type="PANTHER" id="PTHR21600">
    <property type="entry name" value="MITOCHONDRIAL RNA PSEUDOURIDINE SYNTHASE"/>
    <property type="match status" value="1"/>
</dbReference>
<dbReference type="EC" id="5.4.99.29" evidence="9"/>
<dbReference type="SUPFAM" id="SSF55120">
    <property type="entry name" value="Pseudouridine synthase"/>
    <property type="match status" value="1"/>
</dbReference>
<dbReference type="RefSeq" id="WP_015046107.1">
    <property type="nucleotide sequence ID" value="NC_018868.3"/>
</dbReference>
<evidence type="ECO:0000256" key="15">
    <source>
        <dbReference type="ARBA" id="ARBA00043143"/>
    </source>
</evidence>
<reference evidence="17 18" key="1">
    <citation type="journal article" date="2013" name="Genome Announc.">
        <title>Complete genome sequence of Simiduia agarivorans SA1(T), a marine bacterium able to degrade a variety of polysaccharides.</title>
        <authorList>
            <person name="Lin S.Y."/>
            <person name="Shieh W.Y."/>
            <person name="Chen J.S."/>
            <person name="Tang S.L."/>
        </authorList>
    </citation>
    <scope>NUCLEOTIDE SEQUENCE [LARGE SCALE GENOMIC DNA]</scope>
    <source>
        <strain evidence="18">DSM 21679 / JCM 13881 / BCRC 17597 / SA1</strain>
    </source>
</reference>
<comment type="function">
    <text evidence="7">Dual specificity enzyme that catalyzes the synthesis of pseudouridine from uracil-746 in 23S ribosomal RNA and from uracil-32 in the anticodon stem and loop of transfer RNAs.</text>
</comment>
<keyword evidence="2" id="KW-0698">rRNA processing</keyword>
<dbReference type="GO" id="GO:0160142">
    <property type="term" value="F:23S rRNA pseudouridine(746) synthase activity"/>
    <property type="evidence" value="ECO:0007669"/>
    <property type="project" value="UniProtKB-EC"/>
</dbReference>
<evidence type="ECO:0000256" key="4">
    <source>
        <dbReference type="ARBA" id="ARBA00023235"/>
    </source>
</evidence>
<dbReference type="InterPro" id="IPR050188">
    <property type="entry name" value="RluA_PseudoU_synthase"/>
</dbReference>
<sequence>MHHTQFPHPWQPEPLFLDEHIIAVNKPANMLSVPGKGPDKQDCLVARVSAVYPDSLTIHRLDYATSGVILLARNTVAHRAMSRLFETRNIEKRYVAVVAGLVAQETGEINQPLICDWPNRPLQKVDHAQGKPATTRYQRIDINPHVPCSRLALTPITGRSHQLRVHLQWLGHPILGDEFYAPSEIRQLSRRLLLHAERVAFTHPITGAAIAIECPAEF</sequence>
<evidence type="ECO:0000256" key="13">
    <source>
        <dbReference type="ARBA" id="ARBA00042844"/>
    </source>
</evidence>
<dbReference type="InterPro" id="IPR020103">
    <property type="entry name" value="PsdUridine_synth_cat_dom_sf"/>
</dbReference>
<dbReference type="GO" id="GO:0160151">
    <property type="term" value="F:tRNA pseudouridine(32) synthase activity"/>
    <property type="evidence" value="ECO:0007669"/>
    <property type="project" value="UniProtKB-EC"/>
</dbReference>
<evidence type="ECO:0000256" key="8">
    <source>
        <dbReference type="ARBA" id="ARBA00038944"/>
    </source>
</evidence>
<dbReference type="EC" id="5.4.99.28" evidence="8"/>
<dbReference type="GO" id="GO:0003723">
    <property type="term" value="F:RNA binding"/>
    <property type="evidence" value="ECO:0007669"/>
    <property type="project" value="InterPro"/>
</dbReference>
<proteinExistence type="inferred from homology"/>
<accession>K4KFS8</accession>
<dbReference type="KEGG" id="saga:M5M_03625"/>
<evidence type="ECO:0000259" key="16">
    <source>
        <dbReference type="Pfam" id="PF00849"/>
    </source>
</evidence>
<evidence type="ECO:0000313" key="18">
    <source>
        <dbReference type="Proteomes" id="UP000000466"/>
    </source>
</evidence>
<evidence type="ECO:0000313" key="17">
    <source>
        <dbReference type="EMBL" id="AFU97934.1"/>
    </source>
</evidence>
<evidence type="ECO:0000256" key="6">
    <source>
        <dbReference type="ARBA" id="ARBA00036916"/>
    </source>
</evidence>
<dbReference type="PANTHER" id="PTHR21600:SF91">
    <property type="entry name" value="DUAL-SPECIFICITY RNA PSEUDOURIDINE SYNTHASE RLUA"/>
    <property type="match status" value="1"/>
</dbReference>
<evidence type="ECO:0000256" key="7">
    <source>
        <dbReference type="ARBA" id="ARBA00037305"/>
    </source>
</evidence>
<keyword evidence="4" id="KW-0413">Isomerase</keyword>
<protein>
    <recommendedName>
        <fullName evidence="10">Dual-specificity RNA pseudouridine synthase RluA</fullName>
        <ecNumber evidence="8">5.4.99.28</ecNumber>
        <ecNumber evidence="9">5.4.99.29</ecNumber>
    </recommendedName>
    <alternativeName>
        <fullName evidence="11">23S rRNA pseudouridine(746) synthase</fullName>
    </alternativeName>
    <alternativeName>
        <fullName evidence="14">Ribosomal large subunit pseudouridine synthase A</fullName>
    </alternativeName>
    <alternativeName>
        <fullName evidence="13">rRNA pseudouridylate synthase A</fullName>
    </alternativeName>
    <alternativeName>
        <fullName evidence="15">rRNA-uridine isomerase A</fullName>
    </alternativeName>
    <alternativeName>
        <fullName evidence="12">tRNA pseudouridine(32) synthase</fullName>
    </alternativeName>
</protein>
<dbReference type="CDD" id="cd02869">
    <property type="entry name" value="PseudoU_synth_RluA_like"/>
    <property type="match status" value="1"/>
</dbReference>
<dbReference type="GO" id="GO:0008033">
    <property type="term" value="P:tRNA processing"/>
    <property type="evidence" value="ECO:0007669"/>
    <property type="project" value="UniProtKB-KW"/>
</dbReference>
<dbReference type="PROSITE" id="PS01129">
    <property type="entry name" value="PSI_RLU"/>
    <property type="match status" value="1"/>
</dbReference>
<dbReference type="Pfam" id="PF00849">
    <property type="entry name" value="PseudoU_synth_2"/>
    <property type="match status" value="1"/>
</dbReference>
<dbReference type="GO" id="GO:0000455">
    <property type="term" value="P:enzyme-directed rRNA pseudouridine synthesis"/>
    <property type="evidence" value="ECO:0007669"/>
    <property type="project" value="TreeGrafter"/>
</dbReference>
<evidence type="ECO:0000256" key="2">
    <source>
        <dbReference type="ARBA" id="ARBA00022552"/>
    </source>
</evidence>
<evidence type="ECO:0000256" key="5">
    <source>
        <dbReference type="ARBA" id="ARBA00036184"/>
    </source>
</evidence>
<evidence type="ECO:0000256" key="3">
    <source>
        <dbReference type="ARBA" id="ARBA00022694"/>
    </source>
</evidence>
<comment type="similarity">
    <text evidence="1">Belongs to the pseudouridine synthase RluA family.</text>
</comment>
<evidence type="ECO:0000256" key="1">
    <source>
        <dbReference type="ARBA" id="ARBA00010876"/>
    </source>
</evidence>
<comment type="catalytic activity">
    <reaction evidence="5">
        <text>uridine(32) in tRNA = pseudouridine(32) in tRNA</text>
        <dbReference type="Rhea" id="RHEA:42544"/>
        <dbReference type="Rhea" id="RHEA-COMP:10107"/>
        <dbReference type="Rhea" id="RHEA-COMP:10108"/>
        <dbReference type="ChEBI" id="CHEBI:65314"/>
        <dbReference type="ChEBI" id="CHEBI:65315"/>
        <dbReference type="EC" id="5.4.99.28"/>
    </reaction>
</comment>
<dbReference type="Gene3D" id="3.30.2350.10">
    <property type="entry name" value="Pseudouridine synthase"/>
    <property type="match status" value="1"/>
</dbReference>
<evidence type="ECO:0000256" key="11">
    <source>
        <dbReference type="ARBA" id="ARBA00041266"/>
    </source>
</evidence>
<dbReference type="OrthoDB" id="9807829at2"/>
<dbReference type="HOGENOM" id="CLU_016902_11_1_6"/>
<keyword evidence="18" id="KW-1185">Reference proteome</keyword>
<evidence type="ECO:0000256" key="12">
    <source>
        <dbReference type="ARBA" id="ARBA00042372"/>
    </source>
</evidence>
<gene>
    <name evidence="17" type="ordered locus">M5M_03625</name>
</gene>
<dbReference type="STRING" id="1117647.M5M_03625"/>
<organism evidence="17 18">
    <name type="scientific">Simiduia agarivorans (strain DSM 21679 / JCM 13881 / BCRC 17597 / SA1)</name>
    <dbReference type="NCBI Taxonomy" id="1117647"/>
    <lineage>
        <taxon>Bacteria</taxon>
        <taxon>Pseudomonadati</taxon>
        <taxon>Pseudomonadota</taxon>
        <taxon>Gammaproteobacteria</taxon>
        <taxon>Cellvibrionales</taxon>
        <taxon>Cellvibrionaceae</taxon>
        <taxon>Simiduia</taxon>
    </lineage>
</organism>
<evidence type="ECO:0000256" key="10">
    <source>
        <dbReference type="ARBA" id="ARBA00039988"/>
    </source>
</evidence>
<name>K4KFS8_SIMAS</name>
<evidence type="ECO:0000256" key="14">
    <source>
        <dbReference type="ARBA" id="ARBA00042883"/>
    </source>
</evidence>
<dbReference type="InterPro" id="IPR006224">
    <property type="entry name" value="PsdUridine_synth_RluA-like_CS"/>
</dbReference>
<dbReference type="EMBL" id="CP003746">
    <property type="protein sequence ID" value="AFU97934.1"/>
    <property type="molecule type" value="Genomic_DNA"/>
</dbReference>
<dbReference type="AlphaFoldDB" id="K4KFS8"/>
<dbReference type="Proteomes" id="UP000000466">
    <property type="component" value="Chromosome"/>
</dbReference>